<dbReference type="PANTHER" id="PTHR24346:SF76">
    <property type="entry name" value="NON-SPECIFIC SERINE_THREONINE PROTEIN KINASE"/>
    <property type="match status" value="1"/>
</dbReference>
<organism evidence="9 10">
    <name type="scientific">Galdieria yellowstonensis</name>
    <dbReference type="NCBI Taxonomy" id="3028027"/>
    <lineage>
        <taxon>Eukaryota</taxon>
        <taxon>Rhodophyta</taxon>
        <taxon>Bangiophyceae</taxon>
        <taxon>Galdieriales</taxon>
        <taxon>Galdieriaceae</taxon>
        <taxon>Galdieria</taxon>
    </lineage>
</organism>
<comment type="caution">
    <text evidence="9">The sequence shown here is derived from an EMBL/GenBank/DDBJ whole genome shotgun (WGS) entry which is preliminary data.</text>
</comment>
<keyword evidence="4" id="KW-0378">Hydrolase</keyword>
<evidence type="ECO:0000259" key="8">
    <source>
        <dbReference type="PROSITE" id="PS51858"/>
    </source>
</evidence>
<dbReference type="FunFam" id="1.10.510.10:FF:000571">
    <property type="entry name" value="Maternal embryonic leucine zipper kinase"/>
    <property type="match status" value="1"/>
</dbReference>
<evidence type="ECO:0008006" key="11">
    <source>
        <dbReference type="Google" id="ProtNLM"/>
    </source>
</evidence>
<dbReference type="CDD" id="cd14003">
    <property type="entry name" value="STKc_AMPK-like"/>
    <property type="match status" value="1"/>
</dbReference>
<feature type="region of interest" description="Disordered" evidence="6">
    <location>
        <begin position="154"/>
        <end position="182"/>
    </location>
</feature>
<dbReference type="GO" id="GO:0035556">
    <property type="term" value="P:intracellular signal transduction"/>
    <property type="evidence" value="ECO:0007669"/>
    <property type="project" value="TreeGrafter"/>
</dbReference>
<dbReference type="AlphaFoldDB" id="A0AAV9I6G9"/>
<evidence type="ECO:0000256" key="3">
    <source>
        <dbReference type="ARBA" id="ARBA00022741"/>
    </source>
</evidence>
<sequence length="1070" mass="120742">MGQTVGRDLFTKSPSNAADVKSAENRKLDENELDEAAKRVFEWLDQKKQGSLTLREVRNTVPGLYLPHSLPALYYFDEEMDGSFDFGEIVKLLRYCRKQKKRVKKQLRKDPEKVSVLRRAIDEGILSGKNALCASEVRKITSCSKYRCVYKTRKNGQGSTDKESSEVGELPPRSDSVSPVGDKALKRSDSLVSETNAAIEAAAVVMSSELAEAEPSCSKLDLPNGLEGQQQGEDRTQSVSMFGSQREFSFQSTSDILKQENESPRLDTDSSAPVAAQLDTTPLLSCLGEELSSAALNAAMAERMIQDCIANLANQLHDSAHRDKYMEWLWKLTNCDKKDVISLEELHLLLDALEEDGINIKELMFSDSGDPKDPVDKRIMDEYNTTHTGYLSREEFMVLADLVVREYENWQARHVEIIGDYELNHVLGYGSQGVVRCATKIATGERFAAKLVKRGKCSDLSRLDREIHVMTMLDHPNIVRLEEVIESDDNLYLIMELCGGGSLFSKRSSRSGYVNPLDEDTARFYVRQLFEGLAYCHERGVAHRDLRLDNLMLDNDGNLKITDFGHAGVFKKGWDLFSTTLVGSLYHLSPEQIKGVCYSGEKIDIWSSGVVVYCLLVGQPPFRANDVSELLNDIVQGNYEMPENLSPEAQELIRSLLQVEPEKRPTCRDVLNMRWFHVGPEKRLILDVFEMPLPESWRSLSTLEIQEKAMRLLKDLDIHQHPADLAYNRKLCRGQEWSLKCYYPHDGLKFYVSLFTRPPVSPVSSAAGSENGEMDSAALLKELCLDGYSAEVELGQNALLNSQDSPGSVDGVADDIAANVLNSTHESTRNKDKVPCYDRDFESVCEPFIEFRHRDGSCQRFSEVESSRIYLVSLARHNKSSVLVPFLNWMSQSRLLEESFSGTPVILNVYDLIHPDRFERFQKLNNYLLYIGLGFFHSGVEIYGIEYSFGESNSEETGVFSVAPKQTIGAIYRQSIVIGETAYSKREVEQIIRTIAAEYPGTSYSLLYNNCNHFSNDLCQRLCGKSIPKWINRLAFLASYVPCIRTQSEESDEDMDTRLISKQVVPPRLT</sequence>
<feature type="domain" description="Protein kinase" evidence="7">
    <location>
        <begin position="421"/>
        <end position="676"/>
    </location>
</feature>
<evidence type="ECO:0000256" key="6">
    <source>
        <dbReference type="SAM" id="MobiDB-lite"/>
    </source>
</evidence>
<dbReference type="GO" id="GO:0000226">
    <property type="term" value="P:microtubule cytoskeleton organization"/>
    <property type="evidence" value="ECO:0007669"/>
    <property type="project" value="TreeGrafter"/>
</dbReference>
<evidence type="ECO:0000259" key="7">
    <source>
        <dbReference type="PROSITE" id="PS50011"/>
    </source>
</evidence>
<dbReference type="GO" id="GO:0006508">
    <property type="term" value="P:proteolysis"/>
    <property type="evidence" value="ECO:0007669"/>
    <property type="project" value="UniProtKB-KW"/>
</dbReference>
<keyword evidence="3" id="KW-0547">Nucleotide-binding</keyword>
<evidence type="ECO:0000313" key="9">
    <source>
        <dbReference type="EMBL" id="KAK4523288.1"/>
    </source>
</evidence>
<evidence type="ECO:0000313" key="10">
    <source>
        <dbReference type="Proteomes" id="UP001300502"/>
    </source>
</evidence>
<dbReference type="PANTHER" id="PTHR24346">
    <property type="entry name" value="MAP/MICROTUBULE AFFINITY-REGULATING KINASE"/>
    <property type="match status" value="1"/>
</dbReference>
<proteinExistence type="inferred from homology"/>
<name>A0AAV9I6G9_9RHOD</name>
<dbReference type="Pfam" id="PF05903">
    <property type="entry name" value="Peptidase_C97"/>
    <property type="match status" value="1"/>
</dbReference>
<dbReference type="InterPro" id="IPR000719">
    <property type="entry name" value="Prot_kinase_dom"/>
</dbReference>
<feature type="compositionally biased region" description="Polar residues" evidence="6">
    <location>
        <begin position="227"/>
        <end position="238"/>
    </location>
</feature>
<dbReference type="Proteomes" id="UP001300502">
    <property type="component" value="Unassembled WGS sequence"/>
</dbReference>
<dbReference type="GO" id="GO:0005737">
    <property type="term" value="C:cytoplasm"/>
    <property type="evidence" value="ECO:0007669"/>
    <property type="project" value="TreeGrafter"/>
</dbReference>
<accession>A0AAV9I6G9</accession>
<comment type="similarity">
    <text evidence="1">Belongs to the DeSI family.</text>
</comment>
<protein>
    <recommendedName>
        <fullName evidence="11">Non-specific serine/threonine protein kinase</fullName>
    </recommendedName>
</protein>
<gene>
    <name evidence="9" type="ORF">GAYE_PCTG50G1181</name>
</gene>
<feature type="domain" description="PPPDE" evidence="8">
    <location>
        <begin position="903"/>
        <end position="1049"/>
    </location>
</feature>
<dbReference type="InterPro" id="IPR011009">
    <property type="entry name" value="Kinase-like_dom_sf"/>
</dbReference>
<dbReference type="Gene3D" id="3.90.1720.30">
    <property type="entry name" value="PPPDE domains"/>
    <property type="match status" value="1"/>
</dbReference>
<evidence type="ECO:0000256" key="5">
    <source>
        <dbReference type="ARBA" id="ARBA00022840"/>
    </source>
</evidence>
<evidence type="ECO:0000256" key="4">
    <source>
        <dbReference type="ARBA" id="ARBA00022801"/>
    </source>
</evidence>
<dbReference type="InterPro" id="IPR011992">
    <property type="entry name" value="EF-hand-dom_pair"/>
</dbReference>
<keyword evidence="10" id="KW-1185">Reference proteome</keyword>
<dbReference type="GO" id="GO:0005524">
    <property type="term" value="F:ATP binding"/>
    <property type="evidence" value="ECO:0007669"/>
    <property type="project" value="UniProtKB-KW"/>
</dbReference>
<evidence type="ECO:0000256" key="2">
    <source>
        <dbReference type="ARBA" id="ARBA00022670"/>
    </source>
</evidence>
<reference evidence="9 10" key="1">
    <citation type="submission" date="2022-07" db="EMBL/GenBank/DDBJ databases">
        <title>Genome-wide signatures of adaptation to extreme environments.</title>
        <authorList>
            <person name="Cho C.H."/>
            <person name="Yoon H.S."/>
        </authorList>
    </citation>
    <scope>NUCLEOTIDE SEQUENCE [LARGE SCALE GENOMIC DNA]</scope>
    <source>
        <strain evidence="9 10">108.79 E11</strain>
    </source>
</reference>
<dbReference type="SMART" id="SM01179">
    <property type="entry name" value="DUF862"/>
    <property type="match status" value="1"/>
</dbReference>
<dbReference type="InterPro" id="IPR042266">
    <property type="entry name" value="PPPDE_sf"/>
</dbReference>
<dbReference type="PROSITE" id="PS51858">
    <property type="entry name" value="PPPDE"/>
    <property type="match status" value="1"/>
</dbReference>
<dbReference type="Gene3D" id="1.10.510.10">
    <property type="entry name" value="Transferase(Phosphotransferase) domain 1"/>
    <property type="match status" value="1"/>
</dbReference>
<evidence type="ECO:0000256" key="1">
    <source>
        <dbReference type="ARBA" id="ARBA00008140"/>
    </source>
</evidence>
<dbReference type="Pfam" id="PF00069">
    <property type="entry name" value="Pkinase"/>
    <property type="match status" value="1"/>
</dbReference>
<dbReference type="InterPro" id="IPR008580">
    <property type="entry name" value="PPPDE_dom"/>
</dbReference>
<dbReference type="GO" id="GO:0004713">
    <property type="term" value="F:protein tyrosine kinase activity"/>
    <property type="evidence" value="ECO:0007669"/>
    <property type="project" value="InterPro"/>
</dbReference>
<dbReference type="SMART" id="SM00219">
    <property type="entry name" value="TyrKc"/>
    <property type="match status" value="1"/>
</dbReference>
<keyword evidence="5" id="KW-0067">ATP-binding</keyword>
<keyword evidence="2" id="KW-0645">Protease</keyword>
<dbReference type="PROSITE" id="PS50011">
    <property type="entry name" value="PROTEIN_KINASE_DOM"/>
    <property type="match status" value="1"/>
</dbReference>
<dbReference type="EMBL" id="JANCYU010000013">
    <property type="protein sequence ID" value="KAK4523288.1"/>
    <property type="molecule type" value="Genomic_DNA"/>
</dbReference>
<feature type="region of interest" description="Disordered" evidence="6">
    <location>
        <begin position="216"/>
        <end position="238"/>
    </location>
</feature>
<dbReference type="InterPro" id="IPR020635">
    <property type="entry name" value="Tyr_kinase_cat_dom"/>
</dbReference>
<feature type="region of interest" description="Disordered" evidence="6">
    <location>
        <begin position="1"/>
        <end position="25"/>
    </location>
</feature>
<dbReference type="GO" id="GO:0008233">
    <property type="term" value="F:peptidase activity"/>
    <property type="evidence" value="ECO:0007669"/>
    <property type="project" value="UniProtKB-KW"/>
</dbReference>
<dbReference type="GO" id="GO:0050321">
    <property type="term" value="F:tau-protein kinase activity"/>
    <property type="evidence" value="ECO:0007669"/>
    <property type="project" value="TreeGrafter"/>
</dbReference>
<dbReference type="SUPFAM" id="SSF47473">
    <property type="entry name" value="EF-hand"/>
    <property type="match status" value="1"/>
</dbReference>
<dbReference type="SUPFAM" id="SSF56112">
    <property type="entry name" value="Protein kinase-like (PK-like)"/>
    <property type="match status" value="1"/>
</dbReference>